<dbReference type="WBParaSite" id="TCONS_00000160.p1">
    <property type="protein sequence ID" value="TCONS_00000160.p1"/>
    <property type="gene ID" value="XLOC_000184"/>
</dbReference>
<dbReference type="PRINTS" id="PR00685">
    <property type="entry name" value="TIFACTORIIB"/>
</dbReference>
<evidence type="ECO:0000256" key="11">
    <source>
        <dbReference type="PROSITE-ProRule" id="PRU00469"/>
    </source>
</evidence>
<dbReference type="SUPFAM" id="SSF47954">
    <property type="entry name" value="Cyclin-like"/>
    <property type="match status" value="2"/>
</dbReference>
<dbReference type="PROSITE" id="PS51134">
    <property type="entry name" value="ZF_TFIIB"/>
    <property type="match status" value="1"/>
</dbReference>
<keyword evidence="5" id="KW-0862">Zinc</keyword>
<dbReference type="STRING" id="6248.A0A0K0EF87"/>
<dbReference type="PANTHER" id="PTHR11618:SF4">
    <property type="entry name" value="TRANSCRIPTION FACTOR IIIB 90 KDA SUBUNIT"/>
    <property type="match status" value="1"/>
</dbReference>
<evidence type="ECO:0000313" key="14">
    <source>
        <dbReference type="Proteomes" id="UP000035681"/>
    </source>
</evidence>
<reference evidence="15" key="1">
    <citation type="submission" date="2015-08" db="UniProtKB">
        <authorList>
            <consortium name="WormBaseParasite"/>
        </authorList>
    </citation>
    <scope>IDENTIFICATION</scope>
</reference>
<feature type="domain" description="TFIIB-type" evidence="13">
    <location>
        <begin position="1"/>
        <end position="32"/>
    </location>
</feature>
<dbReference type="InterPro" id="IPR013150">
    <property type="entry name" value="TFIIB_cyclin"/>
</dbReference>
<evidence type="ECO:0000256" key="9">
    <source>
        <dbReference type="ARBA" id="ARBA00023242"/>
    </source>
</evidence>
<dbReference type="GO" id="GO:0000995">
    <property type="term" value="F:RNA polymerase III general transcription initiation factor activity"/>
    <property type="evidence" value="ECO:0007669"/>
    <property type="project" value="TreeGrafter"/>
</dbReference>
<proteinExistence type="inferred from homology"/>
<dbReference type="SUPFAM" id="SSF57783">
    <property type="entry name" value="Zinc beta-ribbon"/>
    <property type="match status" value="1"/>
</dbReference>
<dbReference type="Proteomes" id="UP000035681">
    <property type="component" value="Unplaced"/>
</dbReference>
<dbReference type="GO" id="GO:0017025">
    <property type="term" value="F:TBP-class protein binding"/>
    <property type="evidence" value="ECO:0007669"/>
    <property type="project" value="InterPro"/>
</dbReference>
<comment type="subcellular location">
    <subcellularLocation>
        <location evidence="1">Nucleus</location>
    </subcellularLocation>
</comment>
<dbReference type="Pfam" id="PF07741">
    <property type="entry name" value="BRF1"/>
    <property type="match status" value="1"/>
</dbReference>
<dbReference type="Gene3D" id="1.20.5.650">
    <property type="entry name" value="Single helix bin"/>
    <property type="match status" value="1"/>
</dbReference>
<evidence type="ECO:0000313" key="15">
    <source>
        <dbReference type="WBParaSite" id="SSTP_0000815000.1"/>
    </source>
</evidence>
<evidence type="ECO:0000256" key="8">
    <source>
        <dbReference type="ARBA" id="ARBA00023163"/>
    </source>
</evidence>
<evidence type="ECO:0000256" key="10">
    <source>
        <dbReference type="ARBA" id="ARBA00031009"/>
    </source>
</evidence>
<keyword evidence="4 11" id="KW-0863">Zinc-finger</keyword>
<keyword evidence="14" id="KW-1185">Reference proteome</keyword>
<feature type="region of interest" description="Disordered" evidence="12">
    <location>
        <begin position="409"/>
        <end position="447"/>
    </location>
</feature>
<dbReference type="GO" id="GO:0000126">
    <property type="term" value="C:transcription factor TFIIIB complex"/>
    <property type="evidence" value="ECO:0007669"/>
    <property type="project" value="TreeGrafter"/>
</dbReference>
<comment type="similarity">
    <text evidence="2">Belongs to the TFIIB family.</text>
</comment>
<dbReference type="InterPro" id="IPR013763">
    <property type="entry name" value="Cyclin-like_dom"/>
</dbReference>
<dbReference type="CDD" id="cd20553">
    <property type="entry name" value="CYCLIN_TFIIIB90_rpt1"/>
    <property type="match status" value="1"/>
</dbReference>
<keyword evidence="8" id="KW-0804">Transcription</keyword>
<feature type="compositionally biased region" description="Acidic residues" evidence="12">
    <location>
        <begin position="427"/>
        <end position="447"/>
    </location>
</feature>
<dbReference type="Gene3D" id="2.20.25.10">
    <property type="match status" value="1"/>
</dbReference>
<evidence type="ECO:0000256" key="3">
    <source>
        <dbReference type="ARBA" id="ARBA00022723"/>
    </source>
</evidence>
<keyword evidence="7" id="KW-0010">Activator</keyword>
<dbReference type="GO" id="GO:0097550">
    <property type="term" value="C:transcription preinitiation complex"/>
    <property type="evidence" value="ECO:0007669"/>
    <property type="project" value="TreeGrafter"/>
</dbReference>
<keyword evidence="6" id="KW-0805">Transcription regulation</keyword>
<name>A0A0K0EF87_STRER</name>
<evidence type="ECO:0000256" key="12">
    <source>
        <dbReference type="SAM" id="MobiDB-lite"/>
    </source>
</evidence>
<accession>A0A0K0EF87</accession>
<organism evidence="15">
    <name type="scientific">Strongyloides stercoralis</name>
    <name type="common">Threadworm</name>
    <dbReference type="NCBI Taxonomy" id="6248"/>
    <lineage>
        <taxon>Eukaryota</taxon>
        <taxon>Metazoa</taxon>
        <taxon>Ecdysozoa</taxon>
        <taxon>Nematoda</taxon>
        <taxon>Chromadorea</taxon>
        <taxon>Rhabditida</taxon>
        <taxon>Tylenchina</taxon>
        <taxon>Panagrolaimomorpha</taxon>
        <taxon>Strongyloidoidea</taxon>
        <taxon>Strongyloididae</taxon>
        <taxon>Strongyloides</taxon>
    </lineage>
</organism>
<keyword evidence="3" id="KW-0479">Metal-binding</keyword>
<dbReference type="InterPro" id="IPR036915">
    <property type="entry name" value="Cyclin-like_sf"/>
</dbReference>
<evidence type="ECO:0000256" key="6">
    <source>
        <dbReference type="ARBA" id="ARBA00023015"/>
    </source>
</evidence>
<dbReference type="Pfam" id="PF00382">
    <property type="entry name" value="TFIIB"/>
    <property type="match status" value="2"/>
</dbReference>
<dbReference type="WBParaSite" id="SSTP_0000815000.1">
    <property type="protein sequence ID" value="SSTP_0000815000.1"/>
    <property type="gene ID" value="SSTP_0000815000"/>
</dbReference>
<dbReference type="InterPro" id="IPR011665">
    <property type="entry name" value="BRF1_TBP-bd_dom"/>
</dbReference>
<protein>
    <recommendedName>
        <fullName evidence="10">B-related factor 1</fullName>
    </recommendedName>
</protein>
<sequence length="545" mass="62209">MVRTCHHCGSSEIDEDASRGDTTCMNCGTVLEESIVVSDVQFEERAGISSLVGQFVSRDRAQPNSLSGIPGLGAQESREQTYLRGKKIIDEIASQLRINQMQGDMAYNFYKMCVNRNFTRGRVRAHVVAACLYMACRLQNTAHLLLDFSDVTQVNVFDLGRTLNFVARSLKINLPVTDPCLYVLRFAVLLEFGDKQKEVVSLATRIVQRMKMDWIDTGRRPTGLCGAALLLAARSYNFNRSVSDVVRVVHVSESVVRKRLEEFSNTPSSMLTIEQFSAVNLSECEDPPAFQKRIKQEMEELRTKEEEFIMNIKPELNAVEKELETALEKKRIEKFRRSRWAKELSGNVVGLGGDTDAAKSLIGNEIVDYIFSESKSEYDNSSKTEVVDEKNIYSQHWPTLEQMGVGRAYSNRAGTNSDEEMLRKEWDEDEEENEDGEEDTLSDIDDDEIDKYILSPKERALKEKLWLKANSHHLEELERRAKLKKEMEEKGDEEKGEKKKRRPPKRKAKIEADSATEAMQMVIQEKKLSKKINYDVLKEIGLLDD</sequence>
<keyword evidence="9" id="KW-0539">Nucleus</keyword>
<feature type="region of interest" description="Disordered" evidence="12">
    <location>
        <begin position="478"/>
        <end position="517"/>
    </location>
</feature>
<dbReference type="InterPro" id="IPR013137">
    <property type="entry name" value="Znf_TFIIB"/>
</dbReference>
<feature type="compositionally biased region" description="Basic residues" evidence="12">
    <location>
        <begin position="498"/>
        <end position="508"/>
    </location>
</feature>
<dbReference type="Pfam" id="PF08271">
    <property type="entry name" value="Zn_Ribbon_TF"/>
    <property type="match status" value="1"/>
</dbReference>
<dbReference type="SMART" id="SM00385">
    <property type="entry name" value="CYCLIN"/>
    <property type="match status" value="2"/>
</dbReference>
<evidence type="ECO:0000256" key="4">
    <source>
        <dbReference type="ARBA" id="ARBA00022771"/>
    </source>
</evidence>
<dbReference type="GO" id="GO:0005634">
    <property type="term" value="C:nucleus"/>
    <property type="evidence" value="ECO:0007669"/>
    <property type="project" value="UniProtKB-SubCell"/>
</dbReference>
<evidence type="ECO:0000259" key="13">
    <source>
        <dbReference type="PROSITE" id="PS51134"/>
    </source>
</evidence>
<dbReference type="GO" id="GO:0070897">
    <property type="term" value="P:transcription preinitiation complex assembly"/>
    <property type="evidence" value="ECO:0007669"/>
    <property type="project" value="InterPro"/>
</dbReference>
<dbReference type="GO" id="GO:0001006">
    <property type="term" value="F:RNA polymerase III type 3 promoter sequence-specific DNA binding"/>
    <property type="evidence" value="ECO:0007669"/>
    <property type="project" value="TreeGrafter"/>
</dbReference>
<feature type="compositionally biased region" description="Basic and acidic residues" evidence="12">
    <location>
        <begin position="478"/>
        <end position="497"/>
    </location>
</feature>
<dbReference type="FunFam" id="1.10.472.10:FF:000002">
    <property type="entry name" value="Transcription factor IIIB 90 kDa subunit"/>
    <property type="match status" value="1"/>
</dbReference>
<dbReference type="AlphaFoldDB" id="A0A0K0EF87"/>
<evidence type="ECO:0000256" key="5">
    <source>
        <dbReference type="ARBA" id="ARBA00022833"/>
    </source>
</evidence>
<dbReference type="PANTHER" id="PTHR11618">
    <property type="entry name" value="TRANSCRIPTION INITIATION FACTOR IIB-RELATED"/>
    <property type="match status" value="1"/>
</dbReference>
<dbReference type="GO" id="GO:0008270">
    <property type="term" value="F:zinc ion binding"/>
    <property type="evidence" value="ECO:0007669"/>
    <property type="project" value="UniProtKB-KW"/>
</dbReference>
<dbReference type="Gene3D" id="1.10.472.10">
    <property type="entry name" value="Cyclin-like"/>
    <property type="match status" value="2"/>
</dbReference>
<dbReference type="InterPro" id="IPR000812">
    <property type="entry name" value="TFIIB"/>
</dbReference>
<evidence type="ECO:0000256" key="2">
    <source>
        <dbReference type="ARBA" id="ARBA00010857"/>
    </source>
</evidence>
<dbReference type="FunFam" id="1.10.472.10:FF:000121">
    <property type="entry name" value="Transcription factor IIIB"/>
    <property type="match status" value="1"/>
</dbReference>
<evidence type="ECO:0000256" key="1">
    <source>
        <dbReference type="ARBA" id="ARBA00004123"/>
    </source>
</evidence>
<evidence type="ECO:0000256" key="7">
    <source>
        <dbReference type="ARBA" id="ARBA00023159"/>
    </source>
</evidence>